<keyword evidence="4 7" id="KW-0812">Transmembrane</keyword>
<evidence type="ECO:0000256" key="3">
    <source>
        <dbReference type="ARBA" id="ARBA00022475"/>
    </source>
</evidence>
<dbReference type="PANTHER" id="PTHR30106:SF1">
    <property type="entry name" value="UPF0324 MEMBRANE PROTEIN FN0533"/>
    <property type="match status" value="1"/>
</dbReference>
<accession>A0ABZ0RN51</accession>
<comment type="subcellular location">
    <subcellularLocation>
        <location evidence="1">Cell membrane</location>
        <topology evidence="1">Multi-pass membrane protein</topology>
    </subcellularLocation>
</comment>
<dbReference type="Pfam" id="PF03601">
    <property type="entry name" value="Cons_hypoth698"/>
    <property type="match status" value="1"/>
</dbReference>
<evidence type="ECO:0000256" key="6">
    <source>
        <dbReference type="ARBA" id="ARBA00023136"/>
    </source>
</evidence>
<feature type="transmembrane region" description="Helical" evidence="7">
    <location>
        <begin position="174"/>
        <end position="195"/>
    </location>
</feature>
<evidence type="ECO:0000256" key="5">
    <source>
        <dbReference type="ARBA" id="ARBA00022989"/>
    </source>
</evidence>
<keyword evidence="3" id="KW-1003">Cell membrane</keyword>
<dbReference type="PANTHER" id="PTHR30106">
    <property type="entry name" value="INNER MEMBRANE PROTEIN YEIH-RELATED"/>
    <property type="match status" value="1"/>
</dbReference>
<keyword evidence="9" id="KW-1185">Reference proteome</keyword>
<feature type="transmembrane region" description="Helical" evidence="7">
    <location>
        <begin position="16"/>
        <end position="45"/>
    </location>
</feature>
<proteinExistence type="inferred from homology"/>
<sequence>MQILRRKEIITSEWSIPLWVLCILCIEVSGAVALGLGIGMALLGYNRDCKRWSDWSHRFLQISIIGLGAGLDLPVVAQAGLDGFGITFVSIGLILFCGHWLTRLLRVPSETGLLICVGTAICGGSAIAAVAGVLRPRSQHSATALAVVFALNALALLIFPLLGHLFSLSQQEFGWWAALAIHDTSSVVGAGLAYGPDALLIATTVKLARSLWILPVVCLAGYYCNPTSVARPSKGGRQTYLSMPWFIFGFMGMATAVWLFPEIKPVGDCLFFGSQRVLAAALFLIGLGMVPSMLKQVGWRPLALGLGLWLPTALLSLLALKLLVLP</sequence>
<dbReference type="RefSeq" id="WP_319833382.1">
    <property type="nucleotide sequence ID" value="NZ_CP138858.1"/>
</dbReference>
<name>A0ABZ0RN51_9BACT</name>
<comment type="similarity">
    <text evidence="2">Belongs to the UPF0324 family.</text>
</comment>
<feature type="transmembrane region" description="Helical" evidence="7">
    <location>
        <begin position="302"/>
        <end position="324"/>
    </location>
</feature>
<evidence type="ECO:0000256" key="7">
    <source>
        <dbReference type="SAM" id="Phobius"/>
    </source>
</evidence>
<dbReference type="Proteomes" id="UP001324993">
    <property type="component" value="Chromosome"/>
</dbReference>
<feature type="transmembrane region" description="Helical" evidence="7">
    <location>
        <begin position="140"/>
        <end position="162"/>
    </location>
</feature>
<feature type="transmembrane region" description="Helical" evidence="7">
    <location>
        <begin position="207"/>
        <end position="224"/>
    </location>
</feature>
<keyword evidence="5 7" id="KW-1133">Transmembrane helix</keyword>
<evidence type="ECO:0000313" key="8">
    <source>
        <dbReference type="EMBL" id="WPJ96523.1"/>
    </source>
</evidence>
<evidence type="ECO:0000256" key="4">
    <source>
        <dbReference type="ARBA" id="ARBA00022692"/>
    </source>
</evidence>
<dbReference type="InterPro" id="IPR018383">
    <property type="entry name" value="UPF0324_pro"/>
</dbReference>
<evidence type="ECO:0000256" key="1">
    <source>
        <dbReference type="ARBA" id="ARBA00004651"/>
    </source>
</evidence>
<evidence type="ECO:0000313" key="9">
    <source>
        <dbReference type="Proteomes" id="UP001324993"/>
    </source>
</evidence>
<gene>
    <name evidence="8" type="ORF">SH580_02245</name>
</gene>
<feature type="transmembrane region" description="Helical" evidence="7">
    <location>
        <begin position="113"/>
        <end position="134"/>
    </location>
</feature>
<feature type="transmembrane region" description="Helical" evidence="7">
    <location>
        <begin position="273"/>
        <end position="290"/>
    </location>
</feature>
<reference evidence="8 9" key="1">
    <citation type="submission" date="2023-11" db="EMBL/GenBank/DDBJ databases">
        <title>Coraliomargarita sp. nov., isolated from marine algae.</title>
        <authorList>
            <person name="Lee J.K."/>
            <person name="Baek J.H."/>
            <person name="Kim J.M."/>
            <person name="Choi D.G."/>
            <person name="Jeon C.O."/>
        </authorList>
    </citation>
    <scope>NUCLEOTIDE SEQUENCE [LARGE SCALE GENOMIC DNA]</scope>
    <source>
        <strain evidence="8 9">J2-16</strain>
    </source>
</reference>
<feature type="transmembrane region" description="Helical" evidence="7">
    <location>
        <begin position="83"/>
        <end position="101"/>
    </location>
</feature>
<feature type="transmembrane region" description="Helical" evidence="7">
    <location>
        <begin position="245"/>
        <end position="261"/>
    </location>
</feature>
<organism evidence="8 9">
    <name type="scientific">Coraliomargarita algicola</name>
    <dbReference type="NCBI Taxonomy" id="3092156"/>
    <lineage>
        <taxon>Bacteria</taxon>
        <taxon>Pseudomonadati</taxon>
        <taxon>Verrucomicrobiota</taxon>
        <taxon>Opitutia</taxon>
        <taxon>Puniceicoccales</taxon>
        <taxon>Coraliomargaritaceae</taxon>
        <taxon>Coraliomargarita</taxon>
    </lineage>
</organism>
<dbReference type="EMBL" id="CP138858">
    <property type="protein sequence ID" value="WPJ96523.1"/>
    <property type="molecule type" value="Genomic_DNA"/>
</dbReference>
<keyword evidence="6 7" id="KW-0472">Membrane</keyword>
<evidence type="ECO:0000256" key="2">
    <source>
        <dbReference type="ARBA" id="ARBA00007977"/>
    </source>
</evidence>
<protein>
    <submittedName>
        <fullName evidence="8">Sulfate exporter family transporter</fullName>
    </submittedName>
</protein>